<dbReference type="Pfam" id="PF00928">
    <property type="entry name" value="Adap_comp_sub"/>
    <property type="match status" value="1"/>
</dbReference>
<dbReference type="InterPro" id="IPR022775">
    <property type="entry name" value="AP_mu_sigma_su"/>
</dbReference>
<keyword evidence="16" id="KW-1185">Reference proteome</keyword>
<dbReference type="InterPro" id="IPR028565">
    <property type="entry name" value="MHD"/>
</dbReference>
<evidence type="ECO:0000256" key="2">
    <source>
        <dbReference type="ARBA" id="ARBA00011775"/>
    </source>
</evidence>
<evidence type="ECO:0000256" key="3">
    <source>
        <dbReference type="ARBA" id="ARBA00022448"/>
    </source>
</evidence>
<dbReference type="GO" id="GO:0006890">
    <property type="term" value="P:retrograde vesicle-mediated transport, Golgi to endoplasmic reticulum"/>
    <property type="evidence" value="ECO:0007669"/>
    <property type="project" value="UniProtKB-UniRule"/>
</dbReference>
<dbReference type="FunFam" id="3.30.450.60:FF:000003">
    <property type="entry name" value="Coatomer subunit delta"/>
    <property type="match status" value="1"/>
</dbReference>
<evidence type="ECO:0000256" key="11">
    <source>
        <dbReference type="RuleBase" id="RU366052"/>
    </source>
</evidence>
<dbReference type="OrthoDB" id="10266042at2759"/>
<dbReference type="SUPFAM" id="SSF49447">
    <property type="entry name" value="Second domain of Mu2 adaptin subunit (ap50) of ap2 adaptor"/>
    <property type="match status" value="1"/>
</dbReference>
<dbReference type="PANTHER" id="PTHR10121">
    <property type="entry name" value="COATOMER SUBUNIT DELTA"/>
    <property type="match status" value="1"/>
</dbReference>
<dbReference type="GO" id="GO:0051645">
    <property type="term" value="P:Golgi localization"/>
    <property type="evidence" value="ECO:0007669"/>
    <property type="project" value="TreeGrafter"/>
</dbReference>
<evidence type="ECO:0000256" key="7">
    <source>
        <dbReference type="ARBA" id="ARBA00023034"/>
    </source>
</evidence>
<evidence type="ECO:0000256" key="9">
    <source>
        <dbReference type="ARBA" id="ARBA00023329"/>
    </source>
</evidence>
<dbReference type="Pfam" id="PF01217">
    <property type="entry name" value="Clat_adaptor_s"/>
    <property type="match status" value="1"/>
</dbReference>
<dbReference type="PROSITE" id="PS51072">
    <property type="entry name" value="MHD"/>
    <property type="match status" value="1"/>
</dbReference>
<dbReference type="EMBL" id="JAEUBD010001178">
    <property type="protein sequence ID" value="KAH3665166.1"/>
    <property type="molecule type" value="Genomic_DNA"/>
</dbReference>
<dbReference type="InterPro" id="IPR027059">
    <property type="entry name" value="Coatomer_dsu"/>
</dbReference>
<protein>
    <recommendedName>
        <fullName evidence="10">Coatomer subunit delta</fullName>
    </recommendedName>
</protein>
<proteinExistence type="inferred from homology"/>
<evidence type="ECO:0000256" key="1">
    <source>
        <dbReference type="ARBA" id="ARBA00010516"/>
    </source>
</evidence>
<feature type="region of interest" description="Disordered" evidence="13">
    <location>
        <begin position="191"/>
        <end position="266"/>
    </location>
</feature>
<evidence type="ECO:0000259" key="14">
    <source>
        <dbReference type="PROSITE" id="PS51072"/>
    </source>
</evidence>
<dbReference type="GO" id="GO:0006888">
    <property type="term" value="P:endoplasmic reticulum to Golgi vesicle-mediated transport"/>
    <property type="evidence" value="ECO:0007669"/>
    <property type="project" value="TreeGrafter"/>
</dbReference>
<organism evidence="15 16">
    <name type="scientific">Ogataea polymorpha</name>
    <dbReference type="NCBI Taxonomy" id="460523"/>
    <lineage>
        <taxon>Eukaryota</taxon>
        <taxon>Fungi</taxon>
        <taxon>Dikarya</taxon>
        <taxon>Ascomycota</taxon>
        <taxon>Saccharomycotina</taxon>
        <taxon>Pichiomycetes</taxon>
        <taxon>Pichiales</taxon>
        <taxon>Pichiaceae</taxon>
        <taxon>Ogataea</taxon>
    </lineage>
</organism>
<dbReference type="GO" id="GO:0030126">
    <property type="term" value="C:COPI vesicle coat"/>
    <property type="evidence" value="ECO:0007669"/>
    <property type="project" value="UniProtKB-UniRule"/>
</dbReference>
<dbReference type="Proteomes" id="UP000788993">
    <property type="component" value="Unassembled WGS sequence"/>
</dbReference>
<dbReference type="CDD" id="cd09254">
    <property type="entry name" value="AP_delta-COPI_MHD"/>
    <property type="match status" value="1"/>
</dbReference>
<comment type="subcellular location">
    <subcellularLocation>
        <location evidence="10 11">Cytoplasm</location>
    </subcellularLocation>
    <subcellularLocation>
        <location evidence="10 11">Cytoplasmic vesicle</location>
        <location evidence="10 11">COPI-coated vesicle membrane</location>
        <topology evidence="10 11">Peripheral membrane protein</topology>
        <orientation evidence="10 11">Cytoplasmic side</orientation>
    </subcellularLocation>
    <subcellularLocation>
        <location evidence="10 11">Golgi apparatus membrane</location>
        <topology evidence="10 11">Peripheral membrane protein</topology>
        <orientation evidence="10 11">Cytoplasmic side</orientation>
    </subcellularLocation>
</comment>
<evidence type="ECO:0000313" key="15">
    <source>
        <dbReference type="EMBL" id="KAH3665166.1"/>
    </source>
</evidence>
<feature type="coiled-coil region" evidence="12">
    <location>
        <begin position="138"/>
        <end position="172"/>
    </location>
</feature>
<dbReference type="SUPFAM" id="SSF64356">
    <property type="entry name" value="SNARE-like"/>
    <property type="match status" value="1"/>
</dbReference>
<gene>
    <name evidence="15" type="ORF">OGATHE_003981</name>
</gene>
<keyword evidence="8 10" id="KW-0472">Membrane</keyword>
<dbReference type="PANTHER" id="PTHR10121:SF0">
    <property type="entry name" value="COATOMER SUBUNIT DELTA"/>
    <property type="match status" value="1"/>
</dbReference>
<keyword evidence="12" id="KW-0175">Coiled coil</keyword>
<keyword evidence="7 10" id="KW-0333">Golgi apparatus</keyword>
<evidence type="ECO:0000313" key="16">
    <source>
        <dbReference type="Proteomes" id="UP000788993"/>
    </source>
</evidence>
<dbReference type="GO" id="GO:0015031">
    <property type="term" value="P:protein transport"/>
    <property type="evidence" value="ECO:0007669"/>
    <property type="project" value="UniProtKB-KW"/>
</dbReference>
<dbReference type="InterPro" id="IPR011012">
    <property type="entry name" value="Longin-like_dom_sf"/>
</dbReference>
<accession>A0A9P8T4S4</accession>
<reference evidence="15" key="2">
    <citation type="submission" date="2021-01" db="EMBL/GenBank/DDBJ databases">
        <authorList>
            <person name="Schikora-Tamarit M.A."/>
        </authorList>
    </citation>
    <scope>NUCLEOTIDE SEQUENCE</scope>
    <source>
        <strain evidence="15">NCAIM Y.01608</strain>
    </source>
</reference>
<evidence type="ECO:0000256" key="10">
    <source>
        <dbReference type="RuleBase" id="RU364018"/>
    </source>
</evidence>
<dbReference type="CDD" id="cd14830">
    <property type="entry name" value="Delta_COP_N"/>
    <property type="match status" value="1"/>
</dbReference>
<keyword evidence="5 10" id="KW-0931">ER-Golgi transport</keyword>
<feature type="domain" description="MHD" evidence="14">
    <location>
        <begin position="269"/>
        <end position="522"/>
    </location>
</feature>
<evidence type="ECO:0000256" key="12">
    <source>
        <dbReference type="SAM" id="Coils"/>
    </source>
</evidence>
<comment type="function">
    <text evidence="10">The coatomer is a cytosolic protein complex that binds to dilysine motifs and reversibly associates with Golgi non-clathrin-coated vesicles, which further mediate biosynthetic protein transport from the ER, via the Golgi up to the trans Golgi network. Coatomer complex is required for budding from Golgi membranes, and is essential for the retrograde Golgi-to-ER transport of dilysine-tagged proteins.</text>
</comment>
<reference evidence="15" key="1">
    <citation type="journal article" date="2021" name="Open Biol.">
        <title>Shared evolutionary footprints suggest mitochondrial oxidative damage underlies multiple complex I losses in fungi.</title>
        <authorList>
            <person name="Schikora-Tamarit M.A."/>
            <person name="Marcet-Houben M."/>
            <person name="Nosek J."/>
            <person name="Gabaldon T."/>
        </authorList>
    </citation>
    <scope>NUCLEOTIDE SEQUENCE</scope>
    <source>
        <strain evidence="15">NCAIM Y.01608</strain>
    </source>
</reference>
<keyword evidence="9 10" id="KW-0968">Cytoplasmic vesicle</keyword>
<keyword evidence="6 10" id="KW-0653">Protein transport</keyword>
<evidence type="ECO:0000256" key="4">
    <source>
        <dbReference type="ARBA" id="ARBA00022490"/>
    </source>
</evidence>
<evidence type="ECO:0000256" key="13">
    <source>
        <dbReference type="SAM" id="MobiDB-lite"/>
    </source>
</evidence>
<dbReference type="InterPro" id="IPR036168">
    <property type="entry name" value="AP2_Mu_C_sf"/>
</dbReference>
<comment type="caution">
    <text evidence="15">The sequence shown here is derived from an EMBL/GenBank/DDBJ whole genome shotgun (WGS) entry which is preliminary data.</text>
</comment>
<name>A0A9P8T4S4_9ASCO</name>
<dbReference type="AlphaFoldDB" id="A0A9P8T4S4"/>
<evidence type="ECO:0000256" key="8">
    <source>
        <dbReference type="ARBA" id="ARBA00023136"/>
    </source>
</evidence>
<sequence>MVVLAASICTRGGKAIISRQFRDLSKDRVTSLLAAFPTLLPDTTKTQHTTVQGENVRYVYQPLEEFYVVLITNKHSNILQDIDTLHLFTQTITSILRTVDEREIFDNCFEILNAFDEIINLGYKENLSLSQIITFLEMESHEEKIQEIIERNKELEAAEERKRKAKEIQRREMMKKNMESYEFQQSQNFVQPSYQPPAQPEHQFTQPSYTAPEKQFSRAPPRKGGLQLGKKTTSLGGEAQPLLISTPPPQPSTQSTPSYEPPAKERIPNNGILILVNEKFTGQITREGSISTAEVQGDLQLRINDPSLAYALVNLKLGSTPERTTQYKTHPKVDKNLFNSESVIGMKDQSKPFASNDQPLGVLRWRSVSKMSESGESNTLLPLVLTTWVGNNEDGTVSLTFEYEAHPEKKLDEANLLIPTGDATIESSDHNNVSLQYVEEGLLVKLSDLVEHPSGSFEILCRGIDDEEALFPMEVVFSVSQQVEAGEQVGDVTVVSVVNAESKEDLPFDVHYNASNEGYYII</sequence>
<comment type="subunit">
    <text evidence="2 10">Oligomeric complex that consists of at least the alpha, beta, beta', gamma, delta, epsilon and zeta subunits.</text>
</comment>
<evidence type="ECO:0000256" key="6">
    <source>
        <dbReference type="ARBA" id="ARBA00022927"/>
    </source>
</evidence>
<evidence type="ECO:0000256" key="5">
    <source>
        <dbReference type="ARBA" id="ARBA00022892"/>
    </source>
</evidence>
<keyword evidence="4 10" id="KW-0963">Cytoplasm</keyword>
<keyword evidence="3 10" id="KW-0813">Transport</keyword>
<dbReference type="Gene3D" id="3.30.450.60">
    <property type="match status" value="1"/>
</dbReference>
<comment type="similarity">
    <text evidence="1 10">Belongs to the adaptor complexes medium subunit family. Delta-COP subfamily.</text>
</comment>
<dbReference type="GO" id="GO:0000139">
    <property type="term" value="C:Golgi membrane"/>
    <property type="evidence" value="ECO:0007669"/>
    <property type="project" value="UniProtKB-SubCell"/>
</dbReference>